<evidence type="ECO:0000259" key="3">
    <source>
        <dbReference type="PROSITE" id="PS51186"/>
    </source>
</evidence>
<dbReference type="InterPro" id="IPR050832">
    <property type="entry name" value="Bact_Acetyltransf"/>
</dbReference>
<keyword evidence="5" id="KW-1185">Reference proteome</keyword>
<dbReference type="CDD" id="cd04301">
    <property type="entry name" value="NAT_SF"/>
    <property type="match status" value="1"/>
</dbReference>
<evidence type="ECO:0000313" key="5">
    <source>
        <dbReference type="Proteomes" id="UP000501991"/>
    </source>
</evidence>
<name>A0A6C1B6M6_9RHOO</name>
<dbReference type="Proteomes" id="UP000501991">
    <property type="component" value="Chromosome"/>
</dbReference>
<protein>
    <submittedName>
        <fullName evidence="4">GNAT family N-acetyltransferase</fullName>
    </submittedName>
</protein>
<dbReference type="EMBL" id="CP048836">
    <property type="protein sequence ID" value="QID18445.1"/>
    <property type="molecule type" value="Genomic_DNA"/>
</dbReference>
<proteinExistence type="predicted"/>
<evidence type="ECO:0000256" key="1">
    <source>
        <dbReference type="ARBA" id="ARBA00022679"/>
    </source>
</evidence>
<dbReference type="SUPFAM" id="SSF55729">
    <property type="entry name" value="Acyl-CoA N-acyltransferases (Nat)"/>
    <property type="match status" value="1"/>
</dbReference>
<gene>
    <name evidence="4" type="ORF">G3580_12875</name>
</gene>
<accession>A0A6C1B6M6</accession>
<dbReference type="AlphaFoldDB" id="A0A6C1B6M6"/>
<dbReference type="InterPro" id="IPR016181">
    <property type="entry name" value="Acyl_CoA_acyltransferase"/>
</dbReference>
<feature type="domain" description="N-acetyltransferase" evidence="3">
    <location>
        <begin position="5"/>
        <end position="147"/>
    </location>
</feature>
<evidence type="ECO:0000313" key="4">
    <source>
        <dbReference type="EMBL" id="QID18445.1"/>
    </source>
</evidence>
<dbReference type="KEGG" id="azq:G3580_12875"/>
<dbReference type="Pfam" id="PF00583">
    <property type="entry name" value="Acetyltransf_1"/>
    <property type="match status" value="1"/>
</dbReference>
<evidence type="ECO:0000256" key="2">
    <source>
        <dbReference type="ARBA" id="ARBA00023315"/>
    </source>
</evidence>
<keyword evidence="2" id="KW-0012">Acyltransferase</keyword>
<dbReference type="Gene3D" id="3.40.630.30">
    <property type="match status" value="1"/>
</dbReference>
<reference evidence="4 5" key="1">
    <citation type="submission" date="2020-02" db="EMBL/GenBank/DDBJ databases">
        <title>Nitrogenibacter mangrovi gen. nov., sp. nov. isolated from mangrove sediment, a denitrifying betaproteobacterium.</title>
        <authorList>
            <person name="Liao H."/>
            <person name="Tian Y."/>
        </authorList>
    </citation>
    <scope>NUCLEOTIDE SEQUENCE [LARGE SCALE GENOMIC DNA]</scope>
    <source>
        <strain evidence="4 5">M9-3-2</strain>
    </source>
</reference>
<dbReference type="PROSITE" id="PS51186">
    <property type="entry name" value="GNAT"/>
    <property type="match status" value="1"/>
</dbReference>
<dbReference type="RefSeq" id="WP_173766107.1">
    <property type="nucleotide sequence ID" value="NZ_CP048836.1"/>
</dbReference>
<dbReference type="InterPro" id="IPR000182">
    <property type="entry name" value="GNAT_dom"/>
</dbReference>
<keyword evidence="1 4" id="KW-0808">Transferase</keyword>
<sequence>MDTQLDIRPARAGDAAAIARLSGELGYPATAAEVATRLAALARAPDDNAVRVATLDGAVVGWIHVLHARRLELPPFAEIAALVIDAGHRNAGLGERLVDAAVAWARAQGLDTVRVRSNVVRADAHRFYRRLGFADEKAQGVLARALP</sequence>
<dbReference type="GO" id="GO:0016747">
    <property type="term" value="F:acyltransferase activity, transferring groups other than amino-acyl groups"/>
    <property type="evidence" value="ECO:0007669"/>
    <property type="project" value="InterPro"/>
</dbReference>
<dbReference type="PANTHER" id="PTHR43877">
    <property type="entry name" value="AMINOALKYLPHOSPHONATE N-ACETYLTRANSFERASE-RELATED-RELATED"/>
    <property type="match status" value="1"/>
</dbReference>
<organism evidence="4 5">
    <name type="scientific">Nitrogeniibacter mangrovi</name>
    <dbReference type="NCBI Taxonomy" id="2016596"/>
    <lineage>
        <taxon>Bacteria</taxon>
        <taxon>Pseudomonadati</taxon>
        <taxon>Pseudomonadota</taxon>
        <taxon>Betaproteobacteria</taxon>
        <taxon>Rhodocyclales</taxon>
        <taxon>Zoogloeaceae</taxon>
        <taxon>Nitrogeniibacter</taxon>
    </lineage>
</organism>